<dbReference type="InterPro" id="IPR024072">
    <property type="entry name" value="DHFR-like_dom_sf"/>
</dbReference>
<dbReference type="InterPro" id="IPR050765">
    <property type="entry name" value="Riboflavin_Biosynth_HTPR"/>
</dbReference>
<dbReference type="CDD" id="cd01284">
    <property type="entry name" value="Riboflavin_deaminase-reductase"/>
    <property type="match status" value="1"/>
</dbReference>
<dbReference type="PROSITE" id="PS00903">
    <property type="entry name" value="CYT_DCMP_DEAMINASES_1"/>
    <property type="match status" value="1"/>
</dbReference>
<dbReference type="PIRSF" id="PIRSF006769">
    <property type="entry name" value="RibD"/>
    <property type="match status" value="1"/>
</dbReference>
<dbReference type="AlphaFoldDB" id="A0A382FPA5"/>
<evidence type="ECO:0000313" key="10">
    <source>
        <dbReference type="EMBL" id="SVB64860.1"/>
    </source>
</evidence>
<dbReference type="PROSITE" id="PS51747">
    <property type="entry name" value="CYT_DCMP_DEAMINASES_2"/>
    <property type="match status" value="1"/>
</dbReference>
<keyword evidence="6" id="KW-0521">NADP</keyword>
<dbReference type="GO" id="GO:0008270">
    <property type="term" value="F:zinc ion binding"/>
    <property type="evidence" value="ECO:0007669"/>
    <property type="project" value="InterPro"/>
</dbReference>
<name>A0A382FPA5_9ZZZZ</name>
<keyword evidence="5" id="KW-0862">Zinc</keyword>
<evidence type="ECO:0000256" key="1">
    <source>
        <dbReference type="ARBA" id="ARBA00004882"/>
    </source>
</evidence>
<reference evidence="10" key="1">
    <citation type="submission" date="2018-05" db="EMBL/GenBank/DDBJ databases">
        <authorList>
            <person name="Lanie J.A."/>
            <person name="Ng W.-L."/>
            <person name="Kazmierczak K.M."/>
            <person name="Andrzejewski T.M."/>
            <person name="Davidsen T.M."/>
            <person name="Wayne K.J."/>
            <person name="Tettelin H."/>
            <person name="Glass J.I."/>
            <person name="Rusch D."/>
            <person name="Podicherti R."/>
            <person name="Tsui H.-C.T."/>
            <person name="Winkler M.E."/>
        </authorList>
    </citation>
    <scope>NUCLEOTIDE SEQUENCE</scope>
</reference>
<keyword evidence="4" id="KW-0479">Metal-binding</keyword>
<comment type="pathway">
    <text evidence="2">Cofactor biosynthesis; riboflavin biosynthesis; 5-amino-6-(D-ribitylamino)uracil from GTP: step 3/4.</text>
</comment>
<comment type="pathway">
    <text evidence="1">Cofactor biosynthesis; riboflavin biosynthesis; 5-amino-6-(D-ribitylamino)uracil from GTP: step 2/4.</text>
</comment>
<evidence type="ECO:0000256" key="3">
    <source>
        <dbReference type="ARBA" id="ARBA00022619"/>
    </source>
</evidence>
<dbReference type="GO" id="GO:0009231">
    <property type="term" value="P:riboflavin biosynthetic process"/>
    <property type="evidence" value="ECO:0007669"/>
    <property type="project" value="UniProtKB-UniPathway"/>
</dbReference>
<proteinExistence type="predicted"/>
<keyword evidence="8" id="KW-0511">Multifunctional enzyme</keyword>
<evidence type="ECO:0000256" key="4">
    <source>
        <dbReference type="ARBA" id="ARBA00022723"/>
    </source>
</evidence>
<dbReference type="InterPro" id="IPR002125">
    <property type="entry name" value="CMP_dCMP_dom"/>
</dbReference>
<dbReference type="Pfam" id="PF00383">
    <property type="entry name" value="dCMP_cyt_deam_1"/>
    <property type="match status" value="1"/>
</dbReference>
<keyword evidence="3" id="KW-0686">Riboflavin biosynthesis</keyword>
<dbReference type="EMBL" id="UINC01051105">
    <property type="protein sequence ID" value="SVB64860.1"/>
    <property type="molecule type" value="Genomic_DNA"/>
</dbReference>
<dbReference type="SUPFAM" id="SSF53597">
    <property type="entry name" value="Dihydrofolate reductase-like"/>
    <property type="match status" value="1"/>
</dbReference>
<accession>A0A382FPA5</accession>
<evidence type="ECO:0000256" key="2">
    <source>
        <dbReference type="ARBA" id="ARBA00004910"/>
    </source>
</evidence>
<dbReference type="PANTHER" id="PTHR38011">
    <property type="entry name" value="DIHYDROFOLATE REDUCTASE FAMILY PROTEIN (AFU_ORTHOLOGUE AFUA_8G06820)"/>
    <property type="match status" value="1"/>
</dbReference>
<dbReference type="NCBIfam" id="TIGR00326">
    <property type="entry name" value="eubact_ribD"/>
    <property type="match status" value="1"/>
</dbReference>
<sequence>MGNNYSLNIHELFMSRALELASNGRGKVSPNPMVGCVLVKNGEIIGEGYHKEFGGPHAELMAIRNSRMDPIDSVAYVNLEPCCITGKTPPCTSTLKENGISEVYIGMLDPNSEVNGKGVEELENTSILTHVGVLEDESNRLNQGFCKWTTQGLPFVIAKVAQTLDGYMGINSETSTWITGDISKTHTHVLRSKVDAVLIGRQTALIDNPSLTVREVPGKNPIRVILDTNRKLPLNLKLFNDKKAKNIVICSESKFNKSRTHFCEHIPVKEQNKTLSPIHILKALAEEGITSLLIEGGQTVLSSFILKNLIDQIYIYTSPDKLEGAELKNPLELSEEWSVIEEDTLGEDTLKIVEKGVKCLQES</sequence>
<organism evidence="10">
    <name type="scientific">marine metagenome</name>
    <dbReference type="NCBI Taxonomy" id="408172"/>
    <lineage>
        <taxon>unclassified sequences</taxon>
        <taxon>metagenomes</taxon>
        <taxon>ecological metagenomes</taxon>
    </lineage>
</organism>
<evidence type="ECO:0000256" key="8">
    <source>
        <dbReference type="ARBA" id="ARBA00023268"/>
    </source>
</evidence>
<dbReference type="InterPro" id="IPR016192">
    <property type="entry name" value="APOBEC/CMP_deaminase_Zn-bd"/>
</dbReference>
<dbReference type="InterPro" id="IPR004794">
    <property type="entry name" value="Eubact_RibD"/>
</dbReference>
<dbReference type="SUPFAM" id="SSF53927">
    <property type="entry name" value="Cytidine deaminase-like"/>
    <property type="match status" value="1"/>
</dbReference>
<protein>
    <recommendedName>
        <fullName evidence="9">CMP/dCMP-type deaminase domain-containing protein</fullName>
    </recommendedName>
</protein>
<dbReference type="Pfam" id="PF01872">
    <property type="entry name" value="RibD_C"/>
    <property type="match status" value="1"/>
</dbReference>
<evidence type="ECO:0000256" key="5">
    <source>
        <dbReference type="ARBA" id="ARBA00022833"/>
    </source>
</evidence>
<keyword evidence="7" id="KW-0560">Oxidoreductase</keyword>
<evidence type="ECO:0000256" key="7">
    <source>
        <dbReference type="ARBA" id="ARBA00023002"/>
    </source>
</evidence>
<dbReference type="Gene3D" id="3.40.140.10">
    <property type="entry name" value="Cytidine Deaminase, domain 2"/>
    <property type="match status" value="1"/>
</dbReference>
<dbReference type="Gene3D" id="3.40.430.10">
    <property type="entry name" value="Dihydrofolate Reductase, subunit A"/>
    <property type="match status" value="1"/>
</dbReference>
<dbReference type="GO" id="GO:0008703">
    <property type="term" value="F:5-amino-6-(5-phosphoribosylamino)uracil reductase activity"/>
    <property type="evidence" value="ECO:0007669"/>
    <property type="project" value="InterPro"/>
</dbReference>
<gene>
    <name evidence="10" type="ORF">METZ01_LOCUS217714</name>
</gene>
<dbReference type="UniPathway" id="UPA00275">
    <property type="reaction ID" value="UER00401"/>
</dbReference>
<dbReference type="GO" id="GO:0008835">
    <property type="term" value="F:diaminohydroxyphosphoribosylaminopyrimidine deaminase activity"/>
    <property type="evidence" value="ECO:0007669"/>
    <property type="project" value="InterPro"/>
</dbReference>
<dbReference type="PANTHER" id="PTHR38011:SF7">
    <property type="entry name" value="2,5-DIAMINO-6-RIBOSYLAMINO-4(3H)-PYRIMIDINONE 5'-PHOSPHATE REDUCTASE"/>
    <property type="match status" value="1"/>
</dbReference>
<feature type="domain" description="CMP/dCMP-type deaminase" evidence="9">
    <location>
        <begin position="8"/>
        <end position="122"/>
    </location>
</feature>
<evidence type="ECO:0000256" key="6">
    <source>
        <dbReference type="ARBA" id="ARBA00022857"/>
    </source>
</evidence>
<evidence type="ECO:0000259" key="9">
    <source>
        <dbReference type="PROSITE" id="PS51747"/>
    </source>
</evidence>
<dbReference type="InterPro" id="IPR002734">
    <property type="entry name" value="RibDG_C"/>
</dbReference>
<dbReference type="InterPro" id="IPR016193">
    <property type="entry name" value="Cytidine_deaminase-like"/>
</dbReference>